<dbReference type="RefSeq" id="WP_146830097.1">
    <property type="nucleotide sequence ID" value="NZ_CP042476.1"/>
</dbReference>
<dbReference type="EMBL" id="CP042476">
    <property type="protein sequence ID" value="QED36363.1"/>
    <property type="molecule type" value="Genomic_DNA"/>
</dbReference>
<feature type="transmembrane region" description="Helical" evidence="1">
    <location>
        <begin position="15"/>
        <end position="36"/>
    </location>
</feature>
<accession>A0A5B8YID2</accession>
<dbReference type="KEGG" id="anp:FK178_00890"/>
<keyword evidence="1" id="KW-1133">Transmembrane helix</keyword>
<dbReference type="Proteomes" id="UP000321954">
    <property type="component" value="Chromosome"/>
</dbReference>
<keyword evidence="3" id="KW-1185">Reference proteome</keyword>
<keyword evidence="1" id="KW-0472">Membrane</keyword>
<keyword evidence="1" id="KW-0812">Transmembrane</keyword>
<dbReference type="Pfam" id="PF05359">
    <property type="entry name" value="DUF748"/>
    <property type="match status" value="1"/>
</dbReference>
<evidence type="ECO:0000313" key="3">
    <source>
        <dbReference type="Proteomes" id="UP000321954"/>
    </source>
</evidence>
<dbReference type="AlphaFoldDB" id="A0A5B8YID2"/>
<name>A0A5B8YID2_9FLAO</name>
<reference evidence="2 3" key="1">
    <citation type="submission" date="2019-08" db="EMBL/GenBank/DDBJ databases">
        <title>Antarcticibacterium arcticum sp. nov., a bacterium isolated from marine sediment of the Canadian Beaufort Sea.</title>
        <authorList>
            <person name="Lee Y.M."/>
            <person name="Baek K."/>
            <person name="Lee D.-H."/>
            <person name="Shin S.C."/>
            <person name="Jin Y.K."/>
            <person name="Park Y."/>
        </authorList>
    </citation>
    <scope>NUCLEOTIDE SEQUENCE [LARGE SCALE GENOMIC DNA]</scope>
    <source>
        <strain evidence="2 3">PAMC 28998</strain>
    </source>
</reference>
<gene>
    <name evidence="2" type="ORF">FK178_00890</name>
</gene>
<evidence type="ECO:0000256" key="1">
    <source>
        <dbReference type="SAM" id="Phobius"/>
    </source>
</evidence>
<sequence>MEEAAKKIRIFYKRYTIPIIIVALIIIARLLLPIYLEKYVNRTLNDIPGYEGYVKDIDVALLRGAYVIEGLVLKKIGARTNTPMLDFEKSDISIEWKSLFKGKIVSEIELHNPKFNYIFEDQEHEPMEGEADVDDWTKALTDLVPIDINHFTVHNGTANFVQLSSDPEISMFLESINLEATNLSNVVNKEKTLPSYLHATAVSIGGGDVILEGNLNLLKKIPDLDMEFSLKQADVRALNDLSLRFAGVDFESGTFELYSEVAIANGYLKGYLKPMFINTKLLGKDDEGGFFKKLWEGFVGVFKFLLKNQGTDTLATQVPLEGDLNNVDAKTLPTVFNIFKNAWISAFSGDVDEKIDFEDAVRAKKE</sequence>
<evidence type="ECO:0000313" key="2">
    <source>
        <dbReference type="EMBL" id="QED36363.1"/>
    </source>
</evidence>
<protein>
    <submittedName>
        <fullName evidence="2">DUF748 domain-containing protein</fullName>
    </submittedName>
</protein>
<dbReference type="InterPro" id="IPR008023">
    <property type="entry name" value="DUF748"/>
</dbReference>
<proteinExistence type="predicted"/>
<organism evidence="2 3">
    <name type="scientific">Antarcticibacterium arcticum</name>
    <dbReference type="NCBI Taxonomy" id="2585771"/>
    <lineage>
        <taxon>Bacteria</taxon>
        <taxon>Pseudomonadati</taxon>
        <taxon>Bacteroidota</taxon>
        <taxon>Flavobacteriia</taxon>
        <taxon>Flavobacteriales</taxon>
        <taxon>Flavobacteriaceae</taxon>
        <taxon>Antarcticibacterium</taxon>
    </lineage>
</organism>
<dbReference type="OrthoDB" id="9771783at2"/>